<dbReference type="PANTHER" id="PTHR45866">
    <property type="entry name" value="DNA GYRASE/TOPOISOMERASE SUBUNIT B"/>
    <property type="match status" value="1"/>
</dbReference>
<evidence type="ECO:0000256" key="5">
    <source>
        <dbReference type="ARBA" id="ARBA00022840"/>
    </source>
</evidence>
<proteinExistence type="inferred from homology"/>
<dbReference type="EC" id="5.6.2.2" evidence="3"/>
<reference evidence="10" key="1">
    <citation type="submission" date="2013-12" db="EMBL/GenBank/DDBJ databases">
        <title>A Varibaculum cambriense genome reconstructed from a premature infant gut community with otherwise low bacterial novelty that shifts toward anaerobic metabolism during the third week of life.</title>
        <authorList>
            <person name="Brown C.T."/>
            <person name="Sharon I."/>
            <person name="Thomas B.C."/>
            <person name="Castelle C.J."/>
            <person name="Morowitz M.J."/>
            <person name="Banfield J.F."/>
        </authorList>
    </citation>
    <scope>NUCLEOTIDE SEQUENCE</scope>
</reference>
<keyword evidence="6" id="KW-0799">Topoisomerase</keyword>
<dbReference type="GO" id="GO:0003918">
    <property type="term" value="F:DNA topoisomerase type II (double strand cut, ATP-hydrolyzing) activity"/>
    <property type="evidence" value="ECO:0007669"/>
    <property type="project" value="UniProtKB-EC"/>
</dbReference>
<evidence type="ECO:0000259" key="9">
    <source>
        <dbReference type="Pfam" id="PF00204"/>
    </source>
</evidence>
<evidence type="ECO:0000256" key="6">
    <source>
        <dbReference type="ARBA" id="ARBA00023029"/>
    </source>
</evidence>
<gene>
    <name evidence="10" type="ORF">Q604_UNBC06448G0001</name>
</gene>
<dbReference type="EMBL" id="AZMM01006448">
    <property type="protein sequence ID" value="ETJ39676.1"/>
    <property type="molecule type" value="Genomic_DNA"/>
</dbReference>
<feature type="domain" description="DNA topoisomerase type IIA subunit B" evidence="9">
    <location>
        <begin position="2"/>
        <end position="71"/>
    </location>
</feature>
<dbReference type="InterPro" id="IPR013506">
    <property type="entry name" value="Topo_IIA_bsu_dom2"/>
</dbReference>
<evidence type="ECO:0000256" key="1">
    <source>
        <dbReference type="ARBA" id="ARBA00000185"/>
    </source>
</evidence>
<dbReference type="AlphaFoldDB" id="W1YBA5"/>
<dbReference type="GO" id="GO:0003677">
    <property type="term" value="F:DNA binding"/>
    <property type="evidence" value="ECO:0007669"/>
    <property type="project" value="UniProtKB-KW"/>
</dbReference>
<sequence>VSFITFLNENKEAINPTVINIENTKDDVVVDVALQYNDSYSENLLSFVNNINTVDGGTHLSGFRAALTRTL</sequence>
<dbReference type="InterPro" id="IPR020568">
    <property type="entry name" value="Ribosomal_Su5_D2-typ_SF"/>
</dbReference>
<comment type="catalytic activity">
    <reaction evidence="1">
        <text>ATP-dependent breakage, passage and rejoining of double-stranded DNA.</text>
        <dbReference type="EC" id="5.6.2.2"/>
    </reaction>
</comment>
<dbReference type="Pfam" id="PF00204">
    <property type="entry name" value="DNA_gyraseB"/>
    <property type="match status" value="1"/>
</dbReference>
<evidence type="ECO:0000313" key="10">
    <source>
        <dbReference type="EMBL" id="ETJ39676.1"/>
    </source>
</evidence>
<keyword evidence="7" id="KW-0238">DNA-binding</keyword>
<dbReference type="PANTHER" id="PTHR45866:SF1">
    <property type="entry name" value="DNA GYRASE SUBUNIT B, MITOCHONDRIAL"/>
    <property type="match status" value="1"/>
</dbReference>
<dbReference type="GO" id="GO:0005524">
    <property type="term" value="F:ATP binding"/>
    <property type="evidence" value="ECO:0007669"/>
    <property type="project" value="UniProtKB-KW"/>
</dbReference>
<dbReference type="SUPFAM" id="SSF54211">
    <property type="entry name" value="Ribosomal protein S5 domain 2-like"/>
    <property type="match status" value="1"/>
</dbReference>
<evidence type="ECO:0000256" key="2">
    <source>
        <dbReference type="ARBA" id="ARBA00010708"/>
    </source>
</evidence>
<keyword evidence="4" id="KW-0547">Nucleotide-binding</keyword>
<dbReference type="InterPro" id="IPR014721">
    <property type="entry name" value="Ribsml_uS5_D2-typ_fold_subgr"/>
</dbReference>
<evidence type="ECO:0000256" key="4">
    <source>
        <dbReference type="ARBA" id="ARBA00022741"/>
    </source>
</evidence>
<protein>
    <recommendedName>
        <fullName evidence="3">DNA topoisomerase (ATP-hydrolyzing)</fullName>
        <ecNumber evidence="3">5.6.2.2</ecNumber>
    </recommendedName>
</protein>
<evidence type="ECO:0000256" key="3">
    <source>
        <dbReference type="ARBA" id="ARBA00012895"/>
    </source>
</evidence>
<dbReference type="Gene3D" id="3.30.230.10">
    <property type="match status" value="1"/>
</dbReference>
<keyword evidence="8" id="KW-0413">Isomerase</keyword>
<accession>W1YBA5</accession>
<name>W1YBA5_9ZZZZ</name>
<comment type="similarity">
    <text evidence="2">Belongs to the type II topoisomerase GyrB family.</text>
</comment>
<organism evidence="10">
    <name type="scientific">human gut metagenome</name>
    <dbReference type="NCBI Taxonomy" id="408170"/>
    <lineage>
        <taxon>unclassified sequences</taxon>
        <taxon>metagenomes</taxon>
        <taxon>organismal metagenomes</taxon>
    </lineage>
</organism>
<dbReference type="GO" id="GO:0006265">
    <property type="term" value="P:DNA topological change"/>
    <property type="evidence" value="ECO:0007669"/>
    <property type="project" value="InterPro"/>
</dbReference>
<comment type="caution">
    <text evidence="10">The sequence shown here is derived from an EMBL/GenBank/DDBJ whole genome shotgun (WGS) entry which is preliminary data.</text>
</comment>
<feature type="non-terminal residue" evidence="10">
    <location>
        <position position="1"/>
    </location>
</feature>
<keyword evidence="5" id="KW-0067">ATP-binding</keyword>
<evidence type="ECO:0000256" key="8">
    <source>
        <dbReference type="ARBA" id="ARBA00023235"/>
    </source>
</evidence>
<evidence type="ECO:0000256" key="7">
    <source>
        <dbReference type="ARBA" id="ARBA00023125"/>
    </source>
</evidence>
<feature type="non-terminal residue" evidence="10">
    <location>
        <position position="71"/>
    </location>
</feature>